<dbReference type="PANTHER" id="PTHR47396">
    <property type="entry name" value="TYPE I RESTRICTION ENZYME ECOKI R PROTEIN"/>
    <property type="match status" value="1"/>
</dbReference>
<dbReference type="Pfam" id="PF04851">
    <property type="entry name" value="ResIII"/>
    <property type="match status" value="1"/>
</dbReference>
<keyword evidence="4" id="KW-1185">Reference proteome</keyword>
<dbReference type="RefSeq" id="WP_114565098.1">
    <property type="nucleotide sequence ID" value="NZ_CP031088.1"/>
</dbReference>
<dbReference type="GO" id="GO:0005524">
    <property type="term" value="F:ATP binding"/>
    <property type="evidence" value="ECO:0007669"/>
    <property type="project" value="InterPro"/>
</dbReference>
<dbReference type="Gene3D" id="3.30.870.10">
    <property type="entry name" value="Endonuclease Chain A"/>
    <property type="match status" value="1"/>
</dbReference>
<dbReference type="CDD" id="cd09180">
    <property type="entry name" value="PLDc_N_DEXD_b"/>
    <property type="match status" value="1"/>
</dbReference>
<dbReference type="GO" id="GO:0016787">
    <property type="term" value="F:hydrolase activity"/>
    <property type="evidence" value="ECO:0007669"/>
    <property type="project" value="InterPro"/>
</dbReference>
<dbReference type="GO" id="GO:0003677">
    <property type="term" value="F:DNA binding"/>
    <property type="evidence" value="ECO:0007669"/>
    <property type="project" value="InterPro"/>
</dbReference>
<dbReference type="Gene3D" id="3.40.50.300">
    <property type="entry name" value="P-loop containing nucleotide triphosphate hydrolases"/>
    <property type="match status" value="2"/>
</dbReference>
<keyword evidence="3" id="KW-0378">Hydrolase</keyword>
<keyword evidence="3" id="KW-0067">ATP-binding</keyword>
<dbReference type="Pfam" id="PF13091">
    <property type="entry name" value="PLDc_2"/>
    <property type="match status" value="1"/>
</dbReference>
<dbReference type="PROSITE" id="PS51192">
    <property type="entry name" value="HELICASE_ATP_BIND_1"/>
    <property type="match status" value="1"/>
</dbReference>
<dbReference type="SUPFAM" id="SSF52540">
    <property type="entry name" value="P-loop containing nucleoside triphosphate hydrolases"/>
    <property type="match status" value="1"/>
</dbReference>
<feature type="domain" description="Helicase C-terminal" evidence="2">
    <location>
        <begin position="428"/>
        <end position="576"/>
    </location>
</feature>
<evidence type="ECO:0000259" key="2">
    <source>
        <dbReference type="PROSITE" id="PS51194"/>
    </source>
</evidence>
<dbReference type="AlphaFoldDB" id="A0A345DQK1"/>
<evidence type="ECO:0000259" key="1">
    <source>
        <dbReference type="PROSITE" id="PS51192"/>
    </source>
</evidence>
<dbReference type="InterPro" id="IPR025202">
    <property type="entry name" value="PLD-like_dom"/>
</dbReference>
<dbReference type="GO" id="GO:0005829">
    <property type="term" value="C:cytosol"/>
    <property type="evidence" value="ECO:0007669"/>
    <property type="project" value="TreeGrafter"/>
</dbReference>
<dbReference type="Pfam" id="PF00271">
    <property type="entry name" value="Helicase_C"/>
    <property type="match status" value="1"/>
</dbReference>
<keyword evidence="3" id="KW-0347">Helicase</keyword>
<dbReference type="InterPro" id="IPR050742">
    <property type="entry name" value="Helicase_Restrict-Modif_Enz"/>
</dbReference>
<dbReference type="SMART" id="SM00487">
    <property type="entry name" value="DEXDc"/>
    <property type="match status" value="1"/>
</dbReference>
<dbReference type="SMART" id="SM00490">
    <property type="entry name" value="HELICc"/>
    <property type="match status" value="1"/>
</dbReference>
<sequence>MGEKFFTNQNQQKLLVELNNEMCTADEVCFVFPFISKAIINKIEASIKHCWMQKIPIRIITTTFDDLSEYNNLLELTRLITTYDNIQVKVEDNLEKRSERIHIKASLFKRFHGISTVILGSSNLTYKGMVTGREWNIKLTTKNNPNLVTEIIDEFEHLWNEVLVDFNDEIARNHLLERISQNKSMRIATMFNHTATEILTIRKYLYDFQKAIVAKLQYRRRCGKQSHLVIMATGTGKTVVAAFDYLHQLQENNHQPLKLLFLAHQKEILDQALQTFRNVLMDQTFGEVMYEGKVIQNQTHIFATIQTMASRLPQFAANYFDVVIFDEAHHIAATTFDQVFNYFKPQQVLGLTATPEREDGKSIKKYFLDEYAEELRLWDAVNQRLLCPFDYYCIDDNTVDLTGVDLNADNELFKKLNTNARNELLLKMIDKYIGLYAKPVALIFCVTIEHAKLVATFLRTNHLRADYLTSENRDYRARILHEFKTGRINYLCVVNMFNEGIDVSEINIIILLRPTNSKTVYLQQLGRGLRKTELKSRLEVYDLISNIDSKYDIAVGIKNLYDPKLTSIKGLLANEGLPYNCTITLEQRSQKIILNNLRKWYDNRARIKNHIREYYQKYQEAGLKHLLTDYDLSLYQFYNYVNDFYVKIGRNIRHYHQNENNTNRNKNILKQFLFLDSYPIINYFILRLSQTITANAINLEYDNLLITSLLYEVTSMNVFTQLFPNYLTIPDLVTYFIDQHQVIVAELLLLLQYKLENETLKMYSSAATPLLPGTTYTVKQVLSVIGRTNFLLSRGELRIIAFQAGYLTFDQTKQVILADEDGTGYGKLTKYLPDQKIFYWSIPEVMTMANKLVLDMQNSAITKYLFLQNKINLKLPNLGLKLYSFVGFGKYDTMLTDNYLTAKFFVQLEEE</sequence>
<dbReference type="EMBL" id="CP031088">
    <property type="protein sequence ID" value="AXF96492.1"/>
    <property type="molecule type" value="Genomic_DNA"/>
</dbReference>
<dbReference type="InterPro" id="IPR014001">
    <property type="entry name" value="Helicase_ATP-bd"/>
</dbReference>
<proteinExistence type="predicted"/>
<organism evidence="3 4">
    <name type="scientific">Spiroplasma phoeniceum P40</name>
    <dbReference type="NCBI Taxonomy" id="1276259"/>
    <lineage>
        <taxon>Bacteria</taxon>
        <taxon>Bacillati</taxon>
        <taxon>Mycoplasmatota</taxon>
        <taxon>Mollicutes</taxon>
        <taxon>Entomoplasmatales</taxon>
        <taxon>Spiroplasmataceae</taxon>
        <taxon>Spiroplasma</taxon>
    </lineage>
</organism>
<feature type="domain" description="Helicase ATP-binding" evidence="1">
    <location>
        <begin position="218"/>
        <end position="373"/>
    </location>
</feature>
<dbReference type="InterPro" id="IPR006935">
    <property type="entry name" value="Helicase/UvrB_N"/>
</dbReference>
<evidence type="ECO:0000313" key="4">
    <source>
        <dbReference type="Proteomes" id="UP000253689"/>
    </source>
</evidence>
<accession>A0A345DQK1</accession>
<protein>
    <submittedName>
        <fullName evidence="3">DEAD/DEAH family helicase</fullName>
    </submittedName>
</protein>
<dbReference type="PANTHER" id="PTHR47396:SF1">
    <property type="entry name" value="ATP-DEPENDENT HELICASE IRC3-RELATED"/>
    <property type="match status" value="1"/>
</dbReference>
<gene>
    <name evidence="3" type="ORF">SDAV_001527</name>
</gene>
<dbReference type="CDD" id="cd18032">
    <property type="entry name" value="DEXHc_RE_I_III_res"/>
    <property type="match status" value="1"/>
</dbReference>
<dbReference type="Proteomes" id="UP000253689">
    <property type="component" value="Chromosome"/>
</dbReference>
<dbReference type="KEGG" id="sphh:SDAV_001527"/>
<name>A0A345DQK1_9MOLU</name>
<reference evidence="4" key="1">
    <citation type="submission" date="2018-07" db="EMBL/GenBank/DDBJ databases">
        <title>Complete Genome Sequence of Spiroplasma phoeniceum.</title>
        <authorList>
            <person name="Davis R.E."/>
            <person name="Shao J.Y."/>
            <person name="Zhao Y."/>
            <person name="Silver A."/>
            <person name="Stump z."/>
            <person name="Gasparich G."/>
        </authorList>
    </citation>
    <scope>NUCLEOTIDE SEQUENCE [LARGE SCALE GENOMIC DNA]</scope>
    <source>
        <strain evidence="4">P40</strain>
    </source>
</reference>
<keyword evidence="3" id="KW-0547">Nucleotide-binding</keyword>
<evidence type="ECO:0000313" key="3">
    <source>
        <dbReference type="EMBL" id="AXF96492.1"/>
    </source>
</evidence>
<dbReference type="InterPro" id="IPR027417">
    <property type="entry name" value="P-loop_NTPase"/>
</dbReference>
<dbReference type="InterPro" id="IPR001650">
    <property type="entry name" value="Helicase_C-like"/>
</dbReference>
<dbReference type="PROSITE" id="PS51194">
    <property type="entry name" value="HELICASE_CTER"/>
    <property type="match status" value="1"/>
</dbReference>
<dbReference type="GO" id="GO:0004386">
    <property type="term" value="F:helicase activity"/>
    <property type="evidence" value="ECO:0007669"/>
    <property type="project" value="UniProtKB-KW"/>
</dbReference>